<protein>
    <submittedName>
        <fullName evidence="19">Lutropin-choriogonadotropic hormone receptor-like isoform X1</fullName>
    </submittedName>
</protein>
<dbReference type="SUPFAM" id="SSF81321">
    <property type="entry name" value="Family A G protein-coupled receptor-like"/>
    <property type="match status" value="1"/>
</dbReference>
<dbReference type="FunCoup" id="A0A6P8IBY4">
    <property type="interactions" value="557"/>
</dbReference>
<evidence type="ECO:0000256" key="4">
    <source>
        <dbReference type="ARBA" id="ARBA00022692"/>
    </source>
</evidence>
<accession>A0A6P8IBY4</accession>
<reference evidence="19" key="1">
    <citation type="submission" date="2025-08" db="UniProtKB">
        <authorList>
            <consortium name="RefSeq"/>
        </authorList>
    </citation>
    <scope>IDENTIFICATION</scope>
    <source>
        <tissue evidence="19">Tentacle</tissue>
    </source>
</reference>
<feature type="transmembrane region" description="Helical" evidence="15">
    <location>
        <begin position="762"/>
        <end position="786"/>
    </location>
</feature>
<evidence type="ECO:0000256" key="11">
    <source>
        <dbReference type="ARBA" id="ARBA00023170"/>
    </source>
</evidence>
<feature type="signal peptide" evidence="16">
    <location>
        <begin position="1"/>
        <end position="22"/>
    </location>
</feature>
<feature type="compositionally biased region" description="Polar residues" evidence="14">
    <location>
        <begin position="947"/>
        <end position="969"/>
    </location>
</feature>
<feature type="region of interest" description="Disordered" evidence="14">
    <location>
        <begin position="937"/>
        <end position="982"/>
    </location>
</feature>
<dbReference type="GO" id="GO:0007189">
    <property type="term" value="P:adenylate cyclase-activating G protein-coupled receptor signaling pathway"/>
    <property type="evidence" value="ECO:0007669"/>
    <property type="project" value="TreeGrafter"/>
</dbReference>
<keyword evidence="10" id="KW-1015">Disulfide bond</keyword>
<keyword evidence="12" id="KW-0325">Glycoprotein</keyword>
<dbReference type="InterPro" id="IPR000372">
    <property type="entry name" value="LRRNT"/>
</dbReference>
<feature type="compositionally biased region" description="Basic and acidic residues" evidence="14">
    <location>
        <begin position="970"/>
        <end position="982"/>
    </location>
</feature>
<dbReference type="InterPro" id="IPR017452">
    <property type="entry name" value="GPCR_Rhodpsn_7TM"/>
</dbReference>
<dbReference type="PROSITE" id="PS00237">
    <property type="entry name" value="G_PROTEIN_RECEP_F1_1"/>
    <property type="match status" value="1"/>
</dbReference>
<dbReference type="PANTHER" id="PTHR24372:SF82">
    <property type="entry name" value="RICKETS"/>
    <property type="match status" value="1"/>
</dbReference>
<evidence type="ECO:0000256" key="14">
    <source>
        <dbReference type="SAM" id="MobiDB-lite"/>
    </source>
</evidence>
<evidence type="ECO:0000256" key="12">
    <source>
        <dbReference type="ARBA" id="ARBA00023180"/>
    </source>
</evidence>
<evidence type="ECO:0000256" key="10">
    <source>
        <dbReference type="ARBA" id="ARBA00023157"/>
    </source>
</evidence>
<evidence type="ECO:0000256" key="7">
    <source>
        <dbReference type="ARBA" id="ARBA00022989"/>
    </source>
</evidence>
<comment type="subcellular location">
    <subcellularLocation>
        <location evidence="1">Cell membrane</location>
        <topology evidence="1">Multi-pass membrane protein</topology>
    </subcellularLocation>
</comment>
<dbReference type="FunFam" id="3.80.10.10:FF:000770">
    <property type="entry name" value="Uncharacterized protein"/>
    <property type="match status" value="1"/>
</dbReference>
<feature type="transmembrane region" description="Helical" evidence="15">
    <location>
        <begin position="634"/>
        <end position="655"/>
    </location>
</feature>
<dbReference type="Pfam" id="PF00001">
    <property type="entry name" value="7tm_1"/>
    <property type="match status" value="1"/>
</dbReference>
<dbReference type="GeneID" id="116298719"/>
<dbReference type="InterPro" id="IPR002131">
    <property type="entry name" value="Gphrmn_rcpt_fam"/>
</dbReference>
<evidence type="ECO:0000256" key="16">
    <source>
        <dbReference type="SAM" id="SignalP"/>
    </source>
</evidence>
<feature type="transmembrane region" description="Helical" evidence="15">
    <location>
        <begin position="807"/>
        <end position="830"/>
    </location>
</feature>
<dbReference type="PRINTS" id="PR00237">
    <property type="entry name" value="GPCRRHODOPSN"/>
</dbReference>
<evidence type="ECO:0000256" key="2">
    <source>
        <dbReference type="ARBA" id="ARBA00022475"/>
    </source>
</evidence>
<dbReference type="InterPro" id="IPR003591">
    <property type="entry name" value="Leu-rich_rpt_typical-subtyp"/>
</dbReference>
<keyword evidence="11" id="KW-0675">Receptor</keyword>
<dbReference type="InterPro" id="IPR000276">
    <property type="entry name" value="GPCR_Rhodpsn"/>
</dbReference>
<name>A0A6P8IBY4_ACTTE</name>
<dbReference type="FunFam" id="1.20.1070.10:FF:000156">
    <property type="entry name" value="Lutropin-choriogonadotropic hormone receptor"/>
    <property type="match status" value="1"/>
</dbReference>
<dbReference type="SUPFAM" id="SSF52047">
    <property type="entry name" value="RNI-like"/>
    <property type="match status" value="1"/>
</dbReference>
<dbReference type="SUPFAM" id="SSF52058">
    <property type="entry name" value="L domain-like"/>
    <property type="match status" value="1"/>
</dbReference>
<evidence type="ECO:0000256" key="15">
    <source>
        <dbReference type="SAM" id="Phobius"/>
    </source>
</evidence>
<feature type="transmembrane region" description="Helical" evidence="15">
    <location>
        <begin position="679"/>
        <end position="699"/>
    </location>
</feature>
<organism evidence="18 19">
    <name type="scientific">Actinia tenebrosa</name>
    <name type="common">Australian red waratah sea anemone</name>
    <dbReference type="NCBI Taxonomy" id="6105"/>
    <lineage>
        <taxon>Eukaryota</taxon>
        <taxon>Metazoa</taxon>
        <taxon>Cnidaria</taxon>
        <taxon>Anthozoa</taxon>
        <taxon>Hexacorallia</taxon>
        <taxon>Actiniaria</taxon>
        <taxon>Actiniidae</taxon>
        <taxon>Actinia</taxon>
    </lineage>
</organism>
<dbReference type="GO" id="GO:0009755">
    <property type="term" value="P:hormone-mediated signaling pathway"/>
    <property type="evidence" value="ECO:0007669"/>
    <property type="project" value="TreeGrafter"/>
</dbReference>
<evidence type="ECO:0000256" key="1">
    <source>
        <dbReference type="ARBA" id="ARBA00004651"/>
    </source>
</evidence>
<evidence type="ECO:0000256" key="9">
    <source>
        <dbReference type="ARBA" id="ARBA00023136"/>
    </source>
</evidence>
<dbReference type="KEGG" id="aten:116298719"/>
<dbReference type="PROSITE" id="PS51450">
    <property type="entry name" value="LRR"/>
    <property type="match status" value="4"/>
</dbReference>
<keyword evidence="8" id="KW-0297">G-protein coupled receptor</keyword>
<dbReference type="PANTHER" id="PTHR24372">
    <property type="entry name" value="GLYCOPROTEIN HORMONE RECEPTOR"/>
    <property type="match status" value="1"/>
</dbReference>
<keyword evidence="6" id="KW-0677">Repeat</keyword>
<feature type="domain" description="G-protein coupled receptors family 1 profile" evidence="17">
    <location>
        <begin position="613"/>
        <end position="859"/>
    </location>
</feature>
<evidence type="ECO:0000259" key="17">
    <source>
        <dbReference type="PROSITE" id="PS50262"/>
    </source>
</evidence>
<feature type="transmembrane region" description="Helical" evidence="15">
    <location>
        <begin position="720"/>
        <end position="740"/>
    </location>
</feature>
<evidence type="ECO:0000256" key="13">
    <source>
        <dbReference type="ARBA" id="ARBA00023224"/>
    </source>
</evidence>
<evidence type="ECO:0000256" key="8">
    <source>
        <dbReference type="ARBA" id="ARBA00023040"/>
    </source>
</evidence>
<evidence type="ECO:0000256" key="5">
    <source>
        <dbReference type="ARBA" id="ARBA00022729"/>
    </source>
</evidence>
<dbReference type="SMART" id="SM00365">
    <property type="entry name" value="LRR_SD22"/>
    <property type="match status" value="6"/>
</dbReference>
<dbReference type="Pfam" id="PF13306">
    <property type="entry name" value="LRR_5"/>
    <property type="match status" value="1"/>
</dbReference>
<keyword evidence="4 15" id="KW-0812">Transmembrane</keyword>
<dbReference type="PRINTS" id="PR00373">
    <property type="entry name" value="GLYCHORMONER"/>
</dbReference>
<dbReference type="GO" id="GO:0016500">
    <property type="term" value="F:protein-hormone receptor activity"/>
    <property type="evidence" value="ECO:0007669"/>
    <property type="project" value="InterPro"/>
</dbReference>
<feature type="transmembrane region" description="Helical" evidence="15">
    <location>
        <begin position="842"/>
        <end position="862"/>
    </location>
</feature>
<evidence type="ECO:0000256" key="6">
    <source>
        <dbReference type="ARBA" id="ARBA00022737"/>
    </source>
</evidence>
<proteinExistence type="predicted"/>
<dbReference type="Gene3D" id="3.80.10.10">
    <property type="entry name" value="Ribonuclease Inhibitor"/>
    <property type="match status" value="3"/>
</dbReference>
<keyword evidence="13" id="KW-0807">Transducer</keyword>
<dbReference type="AlphaFoldDB" id="A0A6P8IBY4"/>
<feature type="transmembrane region" description="Helical" evidence="15">
    <location>
        <begin position="597"/>
        <end position="622"/>
    </location>
</feature>
<gene>
    <name evidence="19" type="primary">LOC116298719</name>
</gene>
<dbReference type="GO" id="GO:0005886">
    <property type="term" value="C:plasma membrane"/>
    <property type="evidence" value="ECO:0007669"/>
    <property type="project" value="UniProtKB-SubCell"/>
</dbReference>
<evidence type="ECO:0000313" key="19">
    <source>
        <dbReference type="RefSeq" id="XP_031563117.1"/>
    </source>
</evidence>
<dbReference type="InterPro" id="IPR032675">
    <property type="entry name" value="LRR_dom_sf"/>
</dbReference>
<feature type="compositionally biased region" description="Low complexity" evidence="14">
    <location>
        <begin position="548"/>
        <end position="563"/>
    </location>
</feature>
<dbReference type="Gene3D" id="1.20.1070.10">
    <property type="entry name" value="Rhodopsin 7-helix transmembrane proteins"/>
    <property type="match status" value="1"/>
</dbReference>
<dbReference type="OrthoDB" id="1883493at2759"/>
<feature type="chain" id="PRO_5028370276" evidence="16">
    <location>
        <begin position="23"/>
        <end position="982"/>
    </location>
</feature>
<keyword evidence="9 15" id="KW-0472">Membrane</keyword>
<keyword evidence="3" id="KW-0433">Leucine-rich repeat</keyword>
<dbReference type="InterPro" id="IPR001611">
    <property type="entry name" value="Leu-rich_rpt"/>
</dbReference>
<evidence type="ECO:0000313" key="18">
    <source>
        <dbReference type="Proteomes" id="UP000515163"/>
    </source>
</evidence>
<dbReference type="Proteomes" id="UP000515163">
    <property type="component" value="Unplaced"/>
</dbReference>
<keyword evidence="2" id="KW-1003">Cell membrane</keyword>
<feature type="region of interest" description="Disordered" evidence="14">
    <location>
        <begin position="530"/>
        <end position="571"/>
    </location>
</feature>
<keyword evidence="7 15" id="KW-1133">Transmembrane helix</keyword>
<sequence length="982" mass="110993">MKRGRREFWLICTALMIWELHGLNMEETYSACRTTCECRYLDEALVVKCRSNKLREVPQEIPENVTELDLSDNDITHIEDDIFRNFTHLRRLFLQNNSIRKLPEGVFDNLRALERLYLKDNLLEELPTFRESLPSLTHLFLSANKIRDILPTHVTRIPNLQHLYLDHNAIKKVPSTLTQLTKLTYLNLNFNNISEIQKNAFRTLKHLTDLKLCCNGIGKIEEGAFPDPLVHLNLLHNDISSIPTKALKSLNLLQNLELGGNPIKCIHDYAFDGLHNLMEIDLSWKDIETVEHNAFVNLSKIIRLRLIHVKLTRFPNLTGTTSLKILTLESNAIPSLPEDFCKMFPHLYDFNANMNRIKRIPDMSRCSSLEILKLDYNRITTIGSSLQGMKNIQDITLNGNNIKEIPANVFKGDSLLNTLKLAKNNIISIADTAFVPIDQLEILDLSHNSFPRLPSQGLQNVLELDVRGNLKLNKILSDTLPNVRIVKASYPYHCCSFSGKMYVTNAEESKWNWAVSDKYLRVDQFENSSYTDGEDGVSGFGSDDSDSEGSASSDSENSTSNENPGKSAGTHKTQYKKVNCTPLPDPFSPCNDFMGSWLLRVGVWFVFLLALFGNATVIAVILLSNTKVDVSRFLIMNLAMADFCMGIYLGFLAFVDATTIGSFMHHSVDWQQSHGCQTAGFLALLSSEASVFTLAVITIERFIAIRHALHVHRKMSLRKTAVVMTFGWIMAIVIATLPLYKVSDYTKVSVCLPFETGDVKSLAFVSLILSFNFIAFVIIFVCYVGIYHEIRGSNAWNTNDTQVAMRMALLVVTDFACWAPIVIIAFPAAFGKSFVSLEEAKVFTIFVFPLNSCANPFLYAIFTYQFKKDCVNICRRVKNSSAPQIQITLAKKRTVDQRRGSQGSAIYYPETNSDGRLTLKIPGIRFNRRYSLPAAFKPLQKEKKSPRGSSQDNSQCSNENATEQTTLTQEKLRPLIDRRTAL</sequence>
<keyword evidence="18" id="KW-1185">Reference proteome</keyword>
<dbReference type="SMART" id="SM00013">
    <property type="entry name" value="LRRNT"/>
    <property type="match status" value="1"/>
</dbReference>
<dbReference type="GO" id="GO:0008528">
    <property type="term" value="F:G protein-coupled peptide receptor activity"/>
    <property type="evidence" value="ECO:0007669"/>
    <property type="project" value="TreeGrafter"/>
</dbReference>
<keyword evidence="5 16" id="KW-0732">Signal</keyword>
<dbReference type="SMART" id="SM00369">
    <property type="entry name" value="LRR_TYP"/>
    <property type="match status" value="14"/>
</dbReference>
<dbReference type="RefSeq" id="XP_031563117.1">
    <property type="nucleotide sequence ID" value="XM_031707257.1"/>
</dbReference>
<dbReference type="PROSITE" id="PS50262">
    <property type="entry name" value="G_PROTEIN_RECEP_F1_2"/>
    <property type="match status" value="1"/>
</dbReference>
<dbReference type="Pfam" id="PF13855">
    <property type="entry name" value="LRR_8"/>
    <property type="match status" value="4"/>
</dbReference>
<dbReference type="InterPro" id="IPR026906">
    <property type="entry name" value="LRR_5"/>
</dbReference>
<evidence type="ECO:0000256" key="3">
    <source>
        <dbReference type="ARBA" id="ARBA00022614"/>
    </source>
</evidence>
<dbReference type="InParanoid" id="A0A6P8IBY4"/>
<dbReference type="CDD" id="cd15136">
    <property type="entry name" value="7tmA_Glyco_hormone_R"/>
    <property type="match status" value="1"/>
</dbReference>